<dbReference type="EMBL" id="JAVRJZ010000019">
    <property type="protein sequence ID" value="KAK2707869.1"/>
    <property type="molecule type" value="Genomic_DNA"/>
</dbReference>
<dbReference type="Proteomes" id="UP001187531">
    <property type="component" value="Unassembled WGS sequence"/>
</dbReference>
<dbReference type="InterPro" id="IPR036179">
    <property type="entry name" value="Ig-like_dom_sf"/>
</dbReference>
<dbReference type="InterPro" id="IPR013783">
    <property type="entry name" value="Ig-like_fold"/>
</dbReference>
<dbReference type="AlphaFoldDB" id="A0AA88HCK7"/>
<proteinExistence type="predicted"/>
<name>A0AA88HCK7_ARTSF</name>
<keyword evidence="4" id="KW-1185">Reference proteome</keyword>
<keyword evidence="1" id="KW-0472">Membrane</keyword>
<gene>
    <name evidence="3" type="ORF">QYM36_015522</name>
</gene>
<dbReference type="PANTHER" id="PTHR23278:SF19">
    <property type="entry name" value="OBSCURIN"/>
    <property type="match status" value="1"/>
</dbReference>
<evidence type="ECO:0000259" key="2">
    <source>
        <dbReference type="PROSITE" id="PS50835"/>
    </source>
</evidence>
<dbReference type="PROSITE" id="PS50835">
    <property type="entry name" value="IG_LIKE"/>
    <property type="match status" value="1"/>
</dbReference>
<comment type="caution">
    <text evidence="3">The sequence shown here is derived from an EMBL/GenBank/DDBJ whole genome shotgun (WGS) entry which is preliminary data.</text>
</comment>
<accession>A0AA88HCK7</accession>
<sequence>MQKLVYQIAITIEMPLKPKHLALSRPWPAATFYYFGLHVVFLVTYYGYAPKCKTDEVIKAAGSRGETTTLACEVDADPTDVHFWWTFTPVSNIVAEAILLPRSTFIISGLKSVLKYSPKNESDFGTIGCWASNNAGSQKEPCLYHLVTAGRPSPVKNCSASNISFDAFRVSCDASWDGGLLQTFELEVLDPWSRQVLQTLSSSTCWFEVKGENYVINGGCLQKNL</sequence>
<evidence type="ECO:0000313" key="4">
    <source>
        <dbReference type="Proteomes" id="UP001187531"/>
    </source>
</evidence>
<organism evidence="3 4">
    <name type="scientific">Artemia franciscana</name>
    <name type="common">Brine shrimp</name>
    <name type="synonym">Artemia sanfranciscana</name>
    <dbReference type="NCBI Taxonomy" id="6661"/>
    <lineage>
        <taxon>Eukaryota</taxon>
        <taxon>Metazoa</taxon>
        <taxon>Ecdysozoa</taxon>
        <taxon>Arthropoda</taxon>
        <taxon>Crustacea</taxon>
        <taxon>Branchiopoda</taxon>
        <taxon>Anostraca</taxon>
        <taxon>Artemiidae</taxon>
        <taxon>Artemia</taxon>
    </lineage>
</organism>
<evidence type="ECO:0000256" key="1">
    <source>
        <dbReference type="SAM" id="Phobius"/>
    </source>
</evidence>
<keyword evidence="1" id="KW-0812">Transmembrane</keyword>
<protein>
    <recommendedName>
        <fullName evidence="2">Ig-like domain-containing protein</fullName>
    </recommendedName>
</protein>
<feature type="domain" description="Ig-like" evidence="2">
    <location>
        <begin position="50"/>
        <end position="144"/>
    </location>
</feature>
<dbReference type="Gene3D" id="2.60.40.10">
    <property type="entry name" value="Immunoglobulins"/>
    <property type="match status" value="1"/>
</dbReference>
<dbReference type="InterPro" id="IPR007110">
    <property type="entry name" value="Ig-like_dom"/>
</dbReference>
<keyword evidence="1" id="KW-1133">Transmembrane helix</keyword>
<reference evidence="3" key="1">
    <citation type="submission" date="2023-07" db="EMBL/GenBank/DDBJ databases">
        <title>Chromosome-level genome assembly of Artemia franciscana.</title>
        <authorList>
            <person name="Jo E."/>
        </authorList>
    </citation>
    <scope>NUCLEOTIDE SEQUENCE</scope>
    <source>
        <tissue evidence="3">Whole body</tissue>
    </source>
</reference>
<dbReference type="PANTHER" id="PTHR23278">
    <property type="entry name" value="SIDESTEP PROTEIN"/>
    <property type="match status" value="1"/>
</dbReference>
<feature type="transmembrane region" description="Helical" evidence="1">
    <location>
        <begin position="31"/>
        <end position="49"/>
    </location>
</feature>
<evidence type="ECO:0000313" key="3">
    <source>
        <dbReference type="EMBL" id="KAK2707869.1"/>
    </source>
</evidence>
<dbReference type="SUPFAM" id="SSF48726">
    <property type="entry name" value="Immunoglobulin"/>
    <property type="match status" value="1"/>
</dbReference>